<dbReference type="AlphaFoldDB" id="X7S0Y3"/>
<dbReference type="HOGENOM" id="CLU_828344_0_0_0"/>
<feature type="coiled-coil region" evidence="1">
    <location>
        <begin position="264"/>
        <end position="291"/>
    </location>
</feature>
<evidence type="ECO:0008006" key="3">
    <source>
        <dbReference type="Google" id="ProtNLM"/>
    </source>
</evidence>
<comment type="caution">
    <text evidence="2">The sequence shown here is derived from an EMBL/GenBank/DDBJ whole genome shotgun (WGS) entry which is preliminary data.</text>
</comment>
<reference evidence="2" key="1">
    <citation type="submission" date="2014-01" db="EMBL/GenBank/DDBJ databases">
        <title>The Genome Sequence of Fusobacterium nucleatum 13_3C.</title>
        <authorList>
            <consortium name="The Broad Institute Genomics Platform"/>
            <person name="Earl A."/>
            <person name="Allen-Vercoe E."/>
            <person name="Daigneault M."/>
            <person name="Young S.K."/>
            <person name="Zeng Q."/>
            <person name="Gargeya S."/>
            <person name="Fitzgerald M."/>
            <person name="Abouelleil A."/>
            <person name="Alvarado L."/>
            <person name="Chapman S.B."/>
            <person name="Gainer-Dewar J."/>
            <person name="Goldberg J."/>
            <person name="Griggs A."/>
            <person name="Gujja S."/>
            <person name="Hansen M."/>
            <person name="Howarth C."/>
            <person name="Imamovic A."/>
            <person name="Ireland A."/>
            <person name="Larimer J."/>
            <person name="McCowan C."/>
            <person name="Murphy C."/>
            <person name="Pearson M."/>
            <person name="Poon T.W."/>
            <person name="Priest M."/>
            <person name="Roberts A."/>
            <person name="Saif S."/>
            <person name="Shea T."/>
            <person name="Sykes S."/>
            <person name="Wortman J."/>
            <person name="Nusbaum C."/>
            <person name="Birren B."/>
        </authorList>
    </citation>
    <scope>NUCLEOTIDE SEQUENCE [LARGE SCALE GENOMIC DNA]</scope>
    <source>
        <strain evidence="2">13_3C</strain>
    </source>
</reference>
<dbReference type="EMBL" id="JAOZ01000011">
    <property type="protein sequence ID" value="ETZ26572.1"/>
    <property type="molecule type" value="Genomic_DNA"/>
</dbReference>
<proteinExistence type="predicted"/>
<protein>
    <recommendedName>
        <fullName evidence="3">DUF4868 domain-containing protein</fullName>
    </recommendedName>
</protein>
<evidence type="ECO:0000256" key="1">
    <source>
        <dbReference type="SAM" id="Coils"/>
    </source>
</evidence>
<dbReference type="PATRIC" id="fig|1357398.3.peg.1388"/>
<sequence>MGVEKIVKSICELKDREIEVESVTIFMFYKESNTGNENSKKMNLKIIKTINSDEGELLKNIKKVIEDISKKIPKIYDYHKTQDEIFEIELEDLKYEKNMNYIQERLEEHHNNEDKIVLCKEYPNNISFLILEVNISIEFPDEKNYEKIYFYEKYNYNALLQKKRLPLFGKKIGNEFIVNELTEGKILILNINPDFVSYLDKLYILKNTDGIFDFTNLFENTINENMNDIKKILNIDNSKMFKTKDEKIYMGRGIKTGGFEKFKLLSKEQKKEKLEKAVEKYNKKNNTTEKIEYSDDGRVNCSNLINSKFRTELIKCITNKAALKFLDEELTTSTD</sequence>
<accession>X7S0Y3</accession>
<gene>
    <name evidence="2" type="ORF">HMPREF2085_01403</name>
</gene>
<name>X7S0Y3_FUSNU</name>
<evidence type="ECO:0000313" key="2">
    <source>
        <dbReference type="EMBL" id="ETZ26572.1"/>
    </source>
</evidence>
<organism evidence="2">
    <name type="scientific">Fusobacterium nucleatum 13_3C</name>
    <dbReference type="NCBI Taxonomy" id="1357398"/>
    <lineage>
        <taxon>Bacteria</taxon>
        <taxon>Fusobacteriati</taxon>
        <taxon>Fusobacteriota</taxon>
        <taxon>Fusobacteriia</taxon>
        <taxon>Fusobacteriales</taxon>
        <taxon>Fusobacteriaceae</taxon>
        <taxon>Fusobacterium</taxon>
    </lineage>
</organism>
<keyword evidence="1" id="KW-0175">Coiled coil</keyword>